<gene>
    <name evidence="1" type="ORF">NCTC9185_03515</name>
</gene>
<proteinExistence type="predicted"/>
<dbReference type="AlphaFoldDB" id="A0A4U9CZW1"/>
<accession>A0A4U9CZW1</accession>
<protein>
    <submittedName>
        <fullName evidence="1">Uncharacterized protein</fullName>
    </submittedName>
</protein>
<reference evidence="1 2" key="1">
    <citation type="submission" date="2019-04" db="EMBL/GenBank/DDBJ databases">
        <authorList>
            <consortium name="Pathogen Informatics"/>
        </authorList>
    </citation>
    <scope>NUCLEOTIDE SEQUENCE [LARGE SCALE GENOMIC DNA]</scope>
    <source>
        <strain evidence="1 2">NCTC9185</strain>
    </source>
</reference>
<name>A0A4U9CZW1_RAOTE</name>
<evidence type="ECO:0000313" key="2">
    <source>
        <dbReference type="Proteomes" id="UP000339249"/>
    </source>
</evidence>
<dbReference type="Proteomes" id="UP000339249">
    <property type="component" value="Unassembled WGS sequence"/>
</dbReference>
<dbReference type="EMBL" id="CABDVU010000001">
    <property type="protein sequence ID" value="VTN11559.1"/>
    <property type="molecule type" value="Genomic_DNA"/>
</dbReference>
<sequence>MTRIVSAIAFGLLIGPAPLYAMPVSYGISTPRHSDRALMAGFRRHLAGASCRRNGRIYAGYG</sequence>
<evidence type="ECO:0000313" key="1">
    <source>
        <dbReference type="EMBL" id="VTN11559.1"/>
    </source>
</evidence>
<organism evidence="1 2">
    <name type="scientific">Raoultella terrigena</name>
    <name type="common">Klebsiella terrigena</name>
    <dbReference type="NCBI Taxonomy" id="577"/>
    <lineage>
        <taxon>Bacteria</taxon>
        <taxon>Pseudomonadati</taxon>
        <taxon>Pseudomonadota</taxon>
        <taxon>Gammaproteobacteria</taxon>
        <taxon>Enterobacterales</taxon>
        <taxon>Enterobacteriaceae</taxon>
        <taxon>Klebsiella/Raoultella group</taxon>
        <taxon>Raoultella</taxon>
    </lineage>
</organism>